<dbReference type="PROSITE" id="PS50885">
    <property type="entry name" value="HAMP"/>
    <property type="match status" value="1"/>
</dbReference>
<organism evidence="16 17">
    <name type="scientific">Methylobacillus flagellatus (strain ATCC 51484 / DSM 6875 / VKM B-1610 / KT)</name>
    <dbReference type="NCBI Taxonomy" id="265072"/>
    <lineage>
        <taxon>Bacteria</taxon>
        <taxon>Pseudomonadati</taxon>
        <taxon>Pseudomonadota</taxon>
        <taxon>Betaproteobacteria</taxon>
        <taxon>Nitrosomonadales</taxon>
        <taxon>Methylophilaceae</taxon>
        <taxon>Methylobacillus</taxon>
    </lineage>
</organism>
<dbReference type="KEGG" id="mfa:Mfla_1570"/>
<dbReference type="HOGENOM" id="CLU_000445_107_16_4"/>
<dbReference type="InterPro" id="IPR004090">
    <property type="entry name" value="Chemotax_Me-accpt_rcpt"/>
</dbReference>
<keyword evidence="3" id="KW-0488">Methylation</keyword>
<dbReference type="OrthoDB" id="8576332at2"/>
<protein>
    <submittedName>
        <fullName evidence="16">Methyl-accepting chemotaxis sensory transducer</fullName>
    </submittedName>
</protein>
<sequence length="517" mass="55606">MKQLLKDITVHRMVMIVLVFISILILTLSAIGLAGMNAAGKELEVSHATLRQSQSLVLANENLLRARLRLVRQHDYLEAGDLKASQAESLHVRSAMKEADASFNAFLQGASSVDIDAIRQLKAHYILVHDEVEKLIELLEQGDITKYRQHNISVVAGASRHFGNAAREVNGLLEQQGQAMLENAQKNRKLLMVAVACVLGVCLVLLVLADRYVVHFVRMPLDQVKAYFQKIADGDLTFPIEPFGKNCPGQIYPYLIDMKDSLAKMVRQVRDSVEQINNGTAEIAQGNNDLSHRTEEQASSLEETASSMEELAETVAHNAENARTATGMVQNTVAVAKQGEAAMDEVVRIMQEISAKSAQIEEITGLIDGIAFQTNILALNAAVEAARAGEQGKGFAVVASEVRSLAQRSASAAREIKVLIAASGEVVDTGTRKVTSAGNTIHEVANSVNQIAALIGEIAAASSEQATGIAQVKLAITQMDAATQQNSALVEQSAATATALDEQAGSLRRAVEIFQLA</sequence>
<keyword evidence="7 13" id="KW-1133">Transmembrane helix</keyword>
<dbReference type="FunFam" id="1.10.287.950:FF:000001">
    <property type="entry name" value="Methyl-accepting chemotaxis sensory transducer"/>
    <property type="match status" value="1"/>
</dbReference>
<evidence type="ECO:0000256" key="9">
    <source>
        <dbReference type="ARBA" id="ARBA00023224"/>
    </source>
</evidence>
<feature type="transmembrane region" description="Helical" evidence="13">
    <location>
        <begin position="12"/>
        <end position="34"/>
    </location>
</feature>
<reference evidence="16 17" key="1">
    <citation type="submission" date="2006-03" db="EMBL/GenBank/DDBJ databases">
        <title>Complete sequence of Methylobacillus flagellatus KT.</title>
        <authorList>
            <consortium name="US DOE Joint Genome Institute"/>
            <person name="Copeland A."/>
            <person name="Lucas S."/>
            <person name="Lapidus A."/>
            <person name="Barry K."/>
            <person name="Detter J.C."/>
            <person name="Glavina del Rio T."/>
            <person name="Hammon N."/>
            <person name="Israni S."/>
            <person name="Dalin E."/>
            <person name="Tice H."/>
            <person name="Pitluck S."/>
            <person name="Brettin T."/>
            <person name="Bruce D."/>
            <person name="Han C."/>
            <person name="Tapia R."/>
            <person name="Saunders E."/>
            <person name="Gilna P."/>
            <person name="Schmutz J."/>
            <person name="Larimer F."/>
            <person name="Land M."/>
            <person name="Kyrpides N."/>
            <person name="Anderson I."/>
            <person name="Richardson P."/>
        </authorList>
    </citation>
    <scope>NUCLEOTIDE SEQUENCE [LARGE SCALE GENOMIC DNA]</scope>
    <source>
        <strain evidence="17">KT / ATCC 51484 / DSM 6875</strain>
    </source>
</reference>
<feature type="domain" description="HAMP" evidence="15">
    <location>
        <begin position="215"/>
        <end position="267"/>
    </location>
</feature>
<keyword evidence="2" id="KW-1003">Cell membrane</keyword>
<keyword evidence="17" id="KW-1185">Reference proteome</keyword>
<dbReference type="InterPro" id="IPR051310">
    <property type="entry name" value="MCP_chemotaxis"/>
</dbReference>
<evidence type="ECO:0000256" key="13">
    <source>
        <dbReference type="SAM" id="Phobius"/>
    </source>
</evidence>
<comment type="subcellular location">
    <subcellularLocation>
        <location evidence="1">Cell inner membrane</location>
        <topology evidence="1">Multi-pass membrane protein</topology>
    </subcellularLocation>
</comment>
<dbReference type="GO" id="GO:0005886">
    <property type="term" value="C:plasma membrane"/>
    <property type="evidence" value="ECO:0007669"/>
    <property type="project" value="UniProtKB-SubCell"/>
</dbReference>
<evidence type="ECO:0000256" key="7">
    <source>
        <dbReference type="ARBA" id="ARBA00022989"/>
    </source>
</evidence>
<evidence type="ECO:0000259" key="15">
    <source>
        <dbReference type="PROSITE" id="PS50885"/>
    </source>
</evidence>
<dbReference type="InterPro" id="IPR003660">
    <property type="entry name" value="HAMP_dom"/>
</dbReference>
<dbReference type="InterPro" id="IPR035440">
    <property type="entry name" value="4HB_MCP_dom_sf"/>
</dbReference>
<dbReference type="GO" id="GO:0007165">
    <property type="term" value="P:signal transduction"/>
    <property type="evidence" value="ECO:0007669"/>
    <property type="project" value="UniProtKB-KW"/>
</dbReference>
<evidence type="ECO:0000256" key="2">
    <source>
        <dbReference type="ARBA" id="ARBA00022475"/>
    </source>
</evidence>
<dbReference type="PRINTS" id="PR00260">
    <property type="entry name" value="CHEMTRNSDUCR"/>
</dbReference>
<comment type="similarity">
    <text evidence="10">Belongs to the methyl-accepting chemotaxis (MCP) protein family.</text>
</comment>
<dbReference type="InterPro" id="IPR004089">
    <property type="entry name" value="MCPsignal_dom"/>
</dbReference>
<proteinExistence type="inferred from homology"/>
<accession>Q1H0Z9</accession>
<evidence type="ECO:0000256" key="8">
    <source>
        <dbReference type="ARBA" id="ARBA00023136"/>
    </source>
</evidence>
<evidence type="ECO:0000256" key="5">
    <source>
        <dbReference type="ARBA" id="ARBA00022519"/>
    </source>
</evidence>
<dbReference type="PANTHER" id="PTHR43531:SF14">
    <property type="entry name" value="METHYL-ACCEPTING CHEMOTAXIS PROTEIN I-RELATED"/>
    <property type="match status" value="1"/>
</dbReference>
<dbReference type="GO" id="GO:0006935">
    <property type="term" value="P:chemotaxis"/>
    <property type="evidence" value="ECO:0007669"/>
    <property type="project" value="UniProtKB-KW"/>
</dbReference>
<dbReference type="eggNOG" id="COG0840">
    <property type="taxonomic scope" value="Bacteria"/>
</dbReference>
<dbReference type="STRING" id="265072.Mfla_1570"/>
<evidence type="ECO:0000313" key="16">
    <source>
        <dbReference type="EMBL" id="ABE49838.1"/>
    </source>
</evidence>
<evidence type="ECO:0000259" key="14">
    <source>
        <dbReference type="PROSITE" id="PS50111"/>
    </source>
</evidence>
<evidence type="ECO:0000256" key="3">
    <source>
        <dbReference type="ARBA" id="ARBA00022481"/>
    </source>
</evidence>
<keyword evidence="9 11" id="KW-0807">Transducer</keyword>
<feature type="domain" description="Methyl-accepting transducer" evidence="14">
    <location>
        <begin position="272"/>
        <end position="501"/>
    </location>
</feature>
<evidence type="ECO:0000256" key="11">
    <source>
        <dbReference type="PROSITE-ProRule" id="PRU00284"/>
    </source>
</evidence>
<dbReference type="EMBL" id="CP000284">
    <property type="protein sequence ID" value="ABE49838.1"/>
    <property type="molecule type" value="Genomic_DNA"/>
</dbReference>
<keyword evidence="4" id="KW-0145">Chemotaxis</keyword>
<dbReference type="PROSITE" id="PS50111">
    <property type="entry name" value="CHEMOTAXIS_TRANSDUC_2"/>
    <property type="match status" value="1"/>
</dbReference>
<dbReference type="Gene3D" id="1.10.287.950">
    <property type="entry name" value="Methyl-accepting chemotaxis protein"/>
    <property type="match status" value="1"/>
</dbReference>
<keyword evidence="6 13" id="KW-0812">Transmembrane</keyword>
<keyword evidence="5" id="KW-0997">Cell inner membrane</keyword>
<feature type="transmembrane region" description="Helical" evidence="13">
    <location>
        <begin position="190"/>
        <end position="209"/>
    </location>
</feature>
<dbReference type="Pfam" id="PF00015">
    <property type="entry name" value="MCPsignal"/>
    <property type="match status" value="1"/>
</dbReference>
<dbReference type="SUPFAM" id="SSF47170">
    <property type="entry name" value="Aspartate receptor, ligand-binding domain"/>
    <property type="match status" value="1"/>
</dbReference>
<dbReference type="Gene3D" id="1.20.120.30">
    <property type="entry name" value="Aspartate receptor, ligand-binding domain"/>
    <property type="match status" value="1"/>
</dbReference>
<dbReference type="Proteomes" id="UP000002440">
    <property type="component" value="Chromosome"/>
</dbReference>
<evidence type="ECO:0000256" key="6">
    <source>
        <dbReference type="ARBA" id="ARBA00022692"/>
    </source>
</evidence>
<dbReference type="AlphaFoldDB" id="Q1H0Z9"/>
<dbReference type="CDD" id="cd11386">
    <property type="entry name" value="MCP_signal"/>
    <property type="match status" value="1"/>
</dbReference>
<dbReference type="InterPro" id="IPR003122">
    <property type="entry name" value="Tar_rcpt_lig-bd"/>
</dbReference>
<dbReference type="Pfam" id="PF02203">
    <property type="entry name" value="TarH"/>
    <property type="match status" value="1"/>
</dbReference>
<evidence type="ECO:0000256" key="10">
    <source>
        <dbReference type="ARBA" id="ARBA00029447"/>
    </source>
</evidence>
<evidence type="ECO:0000256" key="12">
    <source>
        <dbReference type="SAM" id="MobiDB-lite"/>
    </source>
</evidence>
<dbReference type="GO" id="GO:0004888">
    <property type="term" value="F:transmembrane signaling receptor activity"/>
    <property type="evidence" value="ECO:0007669"/>
    <property type="project" value="InterPro"/>
</dbReference>
<dbReference type="PANTHER" id="PTHR43531">
    <property type="entry name" value="PROTEIN ICFG"/>
    <property type="match status" value="1"/>
</dbReference>
<dbReference type="SUPFAM" id="SSF58104">
    <property type="entry name" value="Methyl-accepting chemotaxis protein (MCP) signaling domain"/>
    <property type="match status" value="1"/>
</dbReference>
<evidence type="ECO:0000256" key="1">
    <source>
        <dbReference type="ARBA" id="ARBA00004429"/>
    </source>
</evidence>
<keyword evidence="8 13" id="KW-0472">Membrane</keyword>
<feature type="region of interest" description="Disordered" evidence="12">
    <location>
        <begin position="281"/>
        <end position="301"/>
    </location>
</feature>
<dbReference type="RefSeq" id="WP_011479792.1">
    <property type="nucleotide sequence ID" value="NC_007947.1"/>
</dbReference>
<gene>
    <name evidence="16" type="ordered locus">Mfla_1570</name>
</gene>
<evidence type="ECO:0000313" key="17">
    <source>
        <dbReference type="Proteomes" id="UP000002440"/>
    </source>
</evidence>
<evidence type="ECO:0000256" key="4">
    <source>
        <dbReference type="ARBA" id="ARBA00022500"/>
    </source>
</evidence>
<name>Q1H0Z9_METFK</name>
<dbReference type="SMART" id="SM00283">
    <property type="entry name" value="MA"/>
    <property type="match status" value="1"/>
</dbReference>